<evidence type="ECO:0000256" key="5">
    <source>
        <dbReference type="ARBA" id="ARBA00022679"/>
    </source>
</evidence>
<dbReference type="InterPro" id="IPR037446">
    <property type="entry name" value="His_Pase_VIP1"/>
</dbReference>
<feature type="compositionally biased region" description="Basic and acidic residues" evidence="14">
    <location>
        <begin position="836"/>
        <end position="847"/>
    </location>
</feature>
<feature type="region of interest" description="Disordered" evidence="14">
    <location>
        <begin position="1518"/>
        <end position="1583"/>
    </location>
</feature>
<dbReference type="InterPro" id="IPR033379">
    <property type="entry name" value="Acid_Pase_AS"/>
</dbReference>
<protein>
    <recommendedName>
        <fullName evidence="13">Inositol hexakisphosphate and diphosphoinositol-pentakisphosphate kinase</fullName>
        <ecNumber evidence="13">2.7.4.24</ecNumber>
    </recommendedName>
</protein>
<dbReference type="Gene3D" id="3.30.470.20">
    <property type="entry name" value="ATP-grasp fold, B domain"/>
    <property type="match status" value="1"/>
</dbReference>
<feature type="region of interest" description="Disordered" evidence="14">
    <location>
        <begin position="708"/>
        <end position="736"/>
    </location>
</feature>
<dbReference type="GO" id="GO:0005524">
    <property type="term" value="F:ATP binding"/>
    <property type="evidence" value="ECO:0007669"/>
    <property type="project" value="UniProtKB-UniRule"/>
</dbReference>
<dbReference type="InterPro" id="IPR011761">
    <property type="entry name" value="ATP-grasp"/>
</dbReference>
<keyword evidence="17" id="KW-1185">Reference proteome</keyword>
<feature type="compositionally biased region" description="Polar residues" evidence="14">
    <location>
        <begin position="347"/>
        <end position="356"/>
    </location>
</feature>
<evidence type="ECO:0000256" key="1">
    <source>
        <dbReference type="ARBA" id="ARBA00004514"/>
    </source>
</evidence>
<proteinExistence type="inferred from homology"/>
<dbReference type="Gene3D" id="3.40.50.1240">
    <property type="entry name" value="Phosphoglycerate mutase-like"/>
    <property type="match status" value="1"/>
</dbReference>
<evidence type="ECO:0000256" key="10">
    <source>
        <dbReference type="ARBA" id="ARBA00033696"/>
    </source>
</evidence>
<dbReference type="PANTHER" id="PTHR12750:SF9">
    <property type="entry name" value="INOSITOL HEXAKISPHOSPHATE AND DIPHOSPHOINOSITOL-PENTAKISPHOSPHATE KINASE"/>
    <property type="match status" value="1"/>
</dbReference>
<dbReference type="PROSITE" id="PS00616">
    <property type="entry name" value="HIS_ACID_PHOSPHAT_1"/>
    <property type="match status" value="1"/>
</dbReference>
<dbReference type="Gramene" id="PNW85418">
    <property type="protein sequence ID" value="PNW85418"/>
    <property type="gene ID" value="CHLRE_03g185500v5"/>
</dbReference>
<dbReference type="OMA" id="INWHKIN"/>
<dbReference type="PANTHER" id="PTHR12750">
    <property type="entry name" value="DIPHOSPHOINOSITOL PENTAKISPHOSPHATE KINASE"/>
    <property type="match status" value="1"/>
</dbReference>
<dbReference type="InterPro" id="IPR029033">
    <property type="entry name" value="His_PPase_superfam"/>
</dbReference>
<feature type="compositionally biased region" description="Low complexity" evidence="14">
    <location>
        <begin position="889"/>
        <end position="910"/>
    </location>
</feature>
<evidence type="ECO:0000256" key="9">
    <source>
        <dbReference type="ARBA" id="ARBA00022990"/>
    </source>
</evidence>
<comment type="function">
    <text evidence="13">Bifunctional inositol kinase that acts in concert with the IP6K kinases to synthesize the diphosphate group-containing inositol pyrophosphates diphosphoinositol pentakisphosphate, PP-InsP5, and bis-diphosphoinositol tetrakisphosphate, (PP)2-InsP4. PP-InsP5 and (PP)2-InsP4, also respectively called InsP7 and InsP8, may regulate a variety of cellular processes, including apoptosis, vesicle trafficking, cytoskeletal dynamics, and exocytosis. Phosphorylates inositol hexakisphosphate (InsP6).</text>
</comment>
<evidence type="ECO:0000256" key="8">
    <source>
        <dbReference type="ARBA" id="ARBA00022840"/>
    </source>
</evidence>
<dbReference type="CDD" id="cd07061">
    <property type="entry name" value="HP_HAP_like"/>
    <property type="match status" value="1"/>
</dbReference>
<name>A0A2K3DY21_CHLRE</name>
<feature type="region of interest" description="Disordered" evidence="14">
    <location>
        <begin position="811"/>
        <end position="957"/>
    </location>
</feature>
<evidence type="ECO:0000313" key="16">
    <source>
        <dbReference type="EMBL" id="PNW85418.1"/>
    </source>
</evidence>
<organism evidence="16 17">
    <name type="scientific">Chlamydomonas reinhardtii</name>
    <name type="common">Chlamydomonas smithii</name>
    <dbReference type="NCBI Taxonomy" id="3055"/>
    <lineage>
        <taxon>Eukaryota</taxon>
        <taxon>Viridiplantae</taxon>
        <taxon>Chlorophyta</taxon>
        <taxon>core chlorophytes</taxon>
        <taxon>Chlorophyceae</taxon>
        <taxon>CS clade</taxon>
        <taxon>Chlamydomonadales</taxon>
        <taxon>Chlamydomonadaceae</taxon>
        <taxon>Chlamydomonas</taxon>
    </lineage>
</organism>
<evidence type="ECO:0000256" key="11">
    <source>
        <dbReference type="ARBA" id="ARBA00034629"/>
    </source>
</evidence>
<evidence type="ECO:0000256" key="6">
    <source>
        <dbReference type="ARBA" id="ARBA00022741"/>
    </source>
</evidence>
<reference evidence="16 17" key="1">
    <citation type="journal article" date="2007" name="Science">
        <title>The Chlamydomonas genome reveals the evolution of key animal and plant functions.</title>
        <authorList>
            <person name="Merchant S.S."/>
            <person name="Prochnik S.E."/>
            <person name="Vallon O."/>
            <person name="Harris E.H."/>
            <person name="Karpowicz S.J."/>
            <person name="Witman G.B."/>
            <person name="Terry A."/>
            <person name="Salamov A."/>
            <person name="Fritz-Laylin L.K."/>
            <person name="Marechal-Drouard L."/>
            <person name="Marshall W.F."/>
            <person name="Qu L.H."/>
            <person name="Nelson D.R."/>
            <person name="Sanderfoot A.A."/>
            <person name="Spalding M.H."/>
            <person name="Kapitonov V.V."/>
            <person name="Ren Q."/>
            <person name="Ferris P."/>
            <person name="Lindquist E."/>
            <person name="Shapiro H."/>
            <person name="Lucas S.M."/>
            <person name="Grimwood J."/>
            <person name="Schmutz J."/>
            <person name="Cardol P."/>
            <person name="Cerutti H."/>
            <person name="Chanfreau G."/>
            <person name="Chen C.L."/>
            <person name="Cognat V."/>
            <person name="Croft M.T."/>
            <person name="Dent R."/>
            <person name="Dutcher S."/>
            <person name="Fernandez E."/>
            <person name="Fukuzawa H."/>
            <person name="Gonzalez-Ballester D."/>
            <person name="Gonzalez-Halphen D."/>
            <person name="Hallmann A."/>
            <person name="Hanikenne M."/>
            <person name="Hippler M."/>
            <person name="Inwood W."/>
            <person name="Jabbari K."/>
            <person name="Kalanon M."/>
            <person name="Kuras R."/>
            <person name="Lefebvre P.A."/>
            <person name="Lemaire S.D."/>
            <person name="Lobanov A.V."/>
            <person name="Lohr M."/>
            <person name="Manuell A."/>
            <person name="Meier I."/>
            <person name="Mets L."/>
            <person name="Mittag M."/>
            <person name="Mittelmeier T."/>
            <person name="Moroney J.V."/>
            <person name="Moseley J."/>
            <person name="Napoli C."/>
            <person name="Nedelcu A.M."/>
            <person name="Niyogi K."/>
            <person name="Novoselov S.V."/>
            <person name="Paulsen I.T."/>
            <person name="Pazour G."/>
            <person name="Purton S."/>
            <person name="Ral J.P."/>
            <person name="Riano-Pachon D.M."/>
            <person name="Riekhof W."/>
            <person name="Rymarquis L."/>
            <person name="Schroda M."/>
            <person name="Stern D."/>
            <person name="Umen J."/>
            <person name="Willows R."/>
            <person name="Wilson N."/>
            <person name="Zimmer S.L."/>
            <person name="Allmer J."/>
            <person name="Balk J."/>
            <person name="Bisova K."/>
            <person name="Chen C.J."/>
            <person name="Elias M."/>
            <person name="Gendler K."/>
            <person name="Hauser C."/>
            <person name="Lamb M.R."/>
            <person name="Ledford H."/>
            <person name="Long J.C."/>
            <person name="Minagawa J."/>
            <person name="Page M.D."/>
            <person name="Pan J."/>
            <person name="Pootakham W."/>
            <person name="Roje S."/>
            <person name="Rose A."/>
            <person name="Stahlberg E."/>
            <person name="Terauchi A.M."/>
            <person name="Yang P."/>
            <person name="Ball S."/>
            <person name="Bowler C."/>
            <person name="Dieckmann C.L."/>
            <person name="Gladyshev V.N."/>
            <person name="Green P."/>
            <person name="Jorgensen R."/>
            <person name="Mayfield S."/>
            <person name="Mueller-Roeber B."/>
            <person name="Rajamani S."/>
            <person name="Sayre R.T."/>
            <person name="Brokstein P."/>
            <person name="Dubchak I."/>
            <person name="Goodstein D."/>
            <person name="Hornick L."/>
            <person name="Huang Y.W."/>
            <person name="Jhaveri J."/>
            <person name="Luo Y."/>
            <person name="Martinez D."/>
            <person name="Ngau W.C."/>
            <person name="Otillar B."/>
            <person name="Poliakov A."/>
            <person name="Porter A."/>
            <person name="Szajkowski L."/>
            <person name="Werner G."/>
            <person name="Zhou K."/>
            <person name="Grigoriev I.V."/>
            <person name="Rokhsar D.S."/>
            <person name="Grossman A.R."/>
        </authorList>
    </citation>
    <scope>NUCLEOTIDE SEQUENCE [LARGE SCALE GENOMIC DNA]</scope>
    <source>
        <strain evidence="17">CC-503</strain>
    </source>
</reference>
<dbReference type="InParanoid" id="A0A2K3DY21"/>
<evidence type="ECO:0000256" key="2">
    <source>
        <dbReference type="ARBA" id="ARBA00005609"/>
    </source>
</evidence>
<dbReference type="EC" id="2.7.4.24" evidence="13"/>
<dbReference type="SUPFAM" id="SSF53254">
    <property type="entry name" value="Phosphoglycerate mutase-like"/>
    <property type="match status" value="2"/>
</dbReference>
<dbReference type="EMBL" id="CM008964">
    <property type="protein sequence ID" value="PNW85418.1"/>
    <property type="molecule type" value="Genomic_DNA"/>
</dbReference>
<feature type="domain" description="ATP-grasp" evidence="15">
    <location>
        <begin position="116"/>
        <end position="336"/>
    </location>
</feature>
<dbReference type="KEGG" id="cre:CHLRE_03g185500v5"/>
<feature type="compositionally biased region" description="Basic and acidic residues" evidence="14">
    <location>
        <begin position="1538"/>
        <end position="1583"/>
    </location>
</feature>
<dbReference type="GO" id="GO:0046872">
    <property type="term" value="F:metal ion binding"/>
    <property type="evidence" value="ECO:0007669"/>
    <property type="project" value="InterPro"/>
</dbReference>
<evidence type="ECO:0000256" key="3">
    <source>
        <dbReference type="ARBA" id="ARBA00022490"/>
    </source>
</evidence>
<feature type="region of interest" description="Disordered" evidence="14">
    <location>
        <begin position="342"/>
        <end position="368"/>
    </location>
</feature>
<feature type="compositionally biased region" description="Polar residues" evidence="14">
    <location>
        <begin position="1518"/>
        <end position="1529"/>
    </location>
</feature>
<dbReference type="RefSeq" id="XP_042926230.1">
    <property type="nucleotide sequence ID" value="XM_043061101.1"/>
</dbReference>
<accession>A0A2K3DY21</accession>
<keyword evidence="6 12" id="KW-0547">Nucleotide-binding</keyword>
<dbReference type="Proteomes" id="UP000006906">
    <property type="component" value="Chromosome 3"/>
</dbReference>
<dbReference type="GO" id="GO:0032958">
    <property type="term" value="P:inositol phosphate biosynthetic process"/>
    <property type="evidence" value="ECO:0000318"/>
    <property type="project" value="GO_Central"/>
</dbReference>
<dbReference type="SUPFAM" id="SSF56059">
    <property type="entry name" value="Glutathione synthetase ATP-binding domain-like"/>
    <property type="match status" value="1"/>
</dbReference>
<comment type="subcellular location">
    <subcellularLocation>
        <location evidence="1 13">Cytoplasm</location>
        <location evidence="1 13">Cytosol</location>
    </subcellularLocation>
</comment>
<dbReference type="InterPro" id="IPR000560">
    <property type="entry name" value="His_Pase_clade-2"/>
</dbReference>
<evidence type="ECO:0000256" key="7">
    <source>
        <dbReference type="ARBA" id="ARBA00022777"/>
    </source>
</evidence>
<dbReference type="FunCoup" id="A0A2K3DY21">
    <property type="interactions" value="1400"/>
</dbReference>
<dbReference type="Pfam" id="PF00328">
    <property type="entry name" value="His_Phos_2"/>
    <property type="match status" value="2"/>
</dbReference>
<dbReference type="OrthoDB" id="18042at2759"/>
<feature type="compositionally biased region" description="Low complexity" evidence="14">
    <location>
        <begin position="848"/>
        <end position="873"/>
    </location>
</feature>
<dbReference type="GeneID" id="5717439"/>
<evidence type="ECO:0000313" key="17">
    <source>
        <dbReference type="Proteomes" id="UP000006906"/>
    </source>
</evidence>
<dbReference type="GO" id="GO:0005829">
    <property type="term" value="C:cytosol"/>
    <property type="evidence" value="ECO:0007669"/>
    <property type="project" value="UniProtKB-SubCell"/>
</dbReference>
<dbReference type="GO" id="GO:0033857">
    <property type="term" value="F:5-diphosphoinositol pentakisphosphate 1-kinase activity"/>
    <property type="evidence" value="ECO:0000318"/>
    <property type="project" value="GO_Central"/>
</dbReference>
<evidence type="ECO:0000256" key="12">
    <source>
        <dbReference type="PROSITE-ProRule" id="PRU00409"/>
    </source>
</evidence>
<comment type="catalytic activity">
    <reaction evidence="11">
        <text>1D-myo-inositol hexakisphosphate + ATP = 1-diphospho-1D-myo-inositol 2,3,4,5,6-pentakisphosphate + ADP</text>
        <dbReference type="Rhea" id="RHEA:37459"/>
        <dbReference type="ChEBI" id="CHEBI:30616"/>
        <dbReference type="ChEBI" id="CHEBI:58130"/>
        <dbReference type="ChEBI" id="CHEBI:74946"/>
        <dbReference type="ChEBI" id="CHEBI:456216"/>
        <dbReference type="EC" id="2.7.4.24"/>
    </reaction>
    <physiologicalReaction direction="left-to-right" evidence="11">
        <dbReference type="Rhea" id="RHEA:37460"/>
    </physiologicalReaction>
</comment>
<feature type="compositionally biased region" description="Gly residues" evidence="14">
    <location>
        <begin position="1250"/>
        <end position="1259"/>
    </location>
</feature>
<evidence type="ECO:0000256" key="4">
    <source>
        <dbReference type="ARBA" id="ARBA00022553"/>
    </source>
</evidence>
<gene>
    <name evidence="16" type="ORF">CHLRE_03g185500v5</name>
</gene>
<dbReference type="PROSITE" id="PS50975">
    <property type="entry name" value="ATP_GRASP"/>
    <property type="match status" value="1"/>
</dbReference>
<dbReference type="InterPro" id="IPR040557">
    <property type="entry name" value="VIP1_N"/>
</dbReference>
<comment type="catalytic activity">
    <reaction evidence="10">
        <text>5-diphospho-1D-myo-inositol 1,2,3,4,6-pentakisphosphate + ATP + H(+) = 1,5-bis(diphospho)-1D-myo-inositol 2,3,4,6-tetrakisphosphate + ADP</text>
        <dbReference type="Rhea" id="RHEA:10276"/>
        <dbReference type="ChEBI" id="CHEBI:15378"/>
        <dbReference type="ChEBI" id="CHEBI:30616"/>
        <dbReference type="ChEBI" id="CHEBI:58628"/>
        <dbReference type="ChEBI" id="CHEBI:77983"/>
        <dbReference type="ChEBI" id="CHEBI:456216"/>
        <dbReference type="EC" id="2.7.4.24"/>
    </reaction>
    <physiologicalReaction direction="left-to-right" evidence="10">
        <dbReference type="Rhea" id="RHEA:10277"/>
    </physiologicalReaction>
</comment>
<evidence type="ECO:0000256" key="14">
    <source>
        <dbReference type="SAM" id="MobiDB-lite"/>
    </source>
</evidence>
<keyword evidence="8 12" id="KW-0067">ATP-binding</keyword>
<keyword evidence="3 13" id="KW-0963">Cytoplasm</keyword>
<keyword evidence="5 13" id="KW-0808">Transferase</keyword>
<dbReference type="Pfam" id="PF18086">
    <property type="entry name" value="PPIP5K2_N"/>
    <property type="match status" value="1"/>
</dbReference>
<dbReference type="STRING" id="3055.A0A2K3DY21"/>
<evidence type="ECO:0000259" key="15">
    <source>
        <dbReference type="PROSITE" id="PS50975"/>
    </source>
</evidence>
<keyword evidence="4" id="KW-0597">Phosphoprotein</keyword>
<evidence type="ECO:0000256" key="13">
    <source>
        <dbReference type="RuleBase" id="RU365032"/>
    </source>
</evidence>
<sequence length="1583" mass="168379">MRRLFKGLFGKVDGQNQNLPKIRVGVCAMDKKARSKPMKEILERLTAWGEFEVVIFGDDVICEKPTEEWPHVECMLCWHSDGFPLKKAQEYILNRRPFLVNDVFMQDALLDRRRVYKMLVEKNIPVPTHIIVERDGLPEGVTDPPGFVEDEDYVELNGQRIYKPFVEKPISGEDHNIWVYYPHSMGGGVKYLFRKVDDKASKYDSEHNGCVRRDGSFIYEEFLPTGGTDVKVYTVGPRYAHAEARKSPVVDGKVLRSADGKEMRFPVLLSPQEKEIARMVCLAFGQKVCGFDLLRSEKGRSYVCDVNGWSFVKNSKKYYDDAAGILRSIILSALAPHRLNVQPHLPTHSSATNPDTGSAVVSDEEDDDDALVPGMDVSEVRHTAKRSQKEELRCVLAVVRHGDRTPKQKLKVVVTQEPLLALFHKYKDAKGKQAKLKSPLQLQELLDITRQLVKDFERRDDEKEGGVPPLGDEAKEAAQEVRGKLRIMQTVLESGGQFSGINRKVQIKPLRWGVAPPAASASDGVASPTAAAAPVAHAGPIAGAGGSMEMLTGLGSGIDVGSSSMATLHNSPSVGGAVNASSSAGQPVLEEGLLILKWGGVLTHAGRQQAEDLGKIYRMVMYPSGGNGLLRLHSTYRHDLKIYSSDEGRVQTSAAAFTKAMLDLEGASLTPILVSLVNKDASMLEAFGKGASDDIAEAKEALYQAMTWDPEKPGDKPLAVSKLSHTPMISPPLSPKVSRASSFAAKSAGGVAAAAAAEVSSLQTMSSVEAAATASVPPSVSPAAANPTVLPVLQRMIERLAGLKAAARERMAEQQKEAEREREREAVVATGAAAAAEKEQKEKEERAANPGPRPASSGGAAEPATEGAATAGADEADDEGPAGGEPEAKLPAAPVPAAAAPADAAAVDSAHPAHDHPASGKPPPHPSGAGGLARSSVAAHGAHRPSPLSKRSFEPAAAAAGSAHTHTLLRLGSPSAVAIIAGLPDTPLGLLRRLVELLRKLEDRLRQLVREDGVAGVRAGAKYSSLSMDPKERVHEDGQPCGGEKMLLMFDRWHKLLKSFHNEKKDRFDISKVPDIYDSAKYDAIHNGHLGLDVLEELYVVAKLLADVVIPCEYGLDSGGKLRIGSKIANELLGKLLVDLASMREESMATAFMEPGAGARGGAGTPGGTLGFNYDQLEGDVGRISLQDEAMVKHHSHGGLRAGPASAVSSSRGEQRDRSGPAPSTSGTGGGGTEGGAAADGAPGSAGNTTSGGGAGGGEMEPAETETIHRLCPTYASDINSPLRHVRTRIYFTSESHMHSLVNVLRWCHEGPEAADCCPPPITPPSGTGGNSSPDLRASAGGAAAAAVAAALATEGGASSPVAGAASGAAGEPAYGRQFDNSPLLSANACAQLDDTTELDYLTQVVFRMYENKTVPVESPERFRVEVLFSPGANYNPFDFTMPLHNNHVLPTIPRTALHKGDGITLAEMEEKLLPFSQTRKFNTCSYALQYSLRAPHLIHGGVNSRYGSTGALGHNGRSTASIAGNDSTGDLAATKGAGKEKAVDKEAKEKEAKEKETKEKSAEKEKEAKEKSVEKEKEANEA</sequence>
<dbReference type="GO" id="GO:0052723">
    <property type="term" value="F:inositol hexakisphosphate 1-kinase activity"/>
    <property type="evidence" value="ECO:0007669"/>
    <property type="project" value="RHEA"/>
</dbReference>
<feature type="compositionally biased region" description="Low complexity" evidence="14">
    <location>
        <begin position="1236"/>
        <end position="1249"/>
    </location>
</feature>
<comment type="similarity">
    <text evidence="2 13">Belongs to the histidine acid phosphatase family. VIP1 subfamily.</text>
</comment>
<dbReference type="FunFam" id="3.30.470.20:FF:000019">
    <property type="entry name" value="Inositol hexakisphosphate and diphosphoinositol-pentakisphosphate kinase"/>
    <property type="match status" value="1"/>
</dbReference>
<dbReference type="Gene3D" id="3.40.50.11950">
    <property type="match status" value="1"/>
</dbReference>
<feature type="region of interest" description="Disordered" evidence="14">
    <location>
        <begin position="1192"/>
        <end position="1262"/>
    </location>
</feature>
<feature type="compositionally biased region" description="Basic and acidic residues" evidence="14">
    <location>
        <begin position="811"/>
        <end position="826"/>
    </location>
</feature>
<keyword evidence="9" id="KW-0007">Acetylation</keyword>
<keyword evidence="7 13" id="KW-0418">Kinase</keyword>
<dbReference type="FunFam" id="3.40.50.11950:FF:000002">
    <property type="entry name" value="Inositol hexakisphosphate and diphosphoinositol-pentakisphosphate kinase"/>
    <property type="match status" value="1"/>
</dbReference>
<dbReference type="GO" id="GO:0000828">
    <property type="term" value="F:inositol hexakisphosphate kinase activity"/>
    <property type="evidence" value="ECO:0000318"/>
    <property type="project" value="GO_Central"/>
</dbReference>